<dbReference type="AlphaFoldDB" id="A0AB33K3D5"/>
<dbReference type="EMBL" id="AP035881">
    <property type="protein sequence ID" value="BFP49277.1"/>
    <property type="molecule type" value="Genomic_DNA"/>
</dbReference>
<feature type="compositionally biased region" description="Gly residues" evidence="1">
    <location>
        <begin position="37"/>
        <end position="46"/>
    </location>
</feature>
<organism evidence="2">
    <name type="scientific">Kitasatospora sp. CMC57</name>
    <dbReference type="NCBI Taxonomy" id="3231513"/>
    <lineage>
        <taxon>Bacteria</taxon>
        <taxon>Bacillati</taxon>
        <taxon>Actinomycetota</taxon>
        <taxon>Actinomycetes</taxon>
        <taxon>Kitasatosporales</taxon>
        <taxon>Streptomycetaceae</taxon>
        <taxon>Kitasatospora</taxon>
    </lineage>
</organism>
<evidence type="ECO:0000313" key="2">
    <source>
        <dbReference type="EMBL" id="BFP49277.1"/>
    </source>
</evidence>
<name>A0AB33K3D5_9ACTN</name>
<gene>
    <name evidence="2" type="ORF">KCMC57_56450</name>
</gene>
<evidence type="ECO:0000256" key="1">
    <source>
        <dbReference type="SAM" id="MobiDB-lite"/>
    </source>
</evidence>
<accession>A0AB33K3D5</accession>
<reference evidence="2" key="1">
    <citation type="submission" date="2024-07" db="EMBL/GenBank/DDBJ databases">
        <title>Complete genome sequences of cellulolytic bacteria, Kitasatospora sp. CMC57 and Streptomyces sp. CMC78, isolated from Japanese agricultural soil.</title>
        <authorList>
            <person name="Hashimoto T."/>
            <person name="Ito M."/>
            <person name="Iwamoto M."/>
            <person name="Fukahori D."/>
            <person name="Shoda T."/>
            <person name="Sakoda M."/>
            <person name="Morohoshi T."/>
            <person name="Mitsuboshi M."/>
            <person name="Nishizawa T."/>
        </authorList>
    </citation>
    <scope>NUCLEOTIDE SEQUENCE</scope>
    <source>
        <strain evidence="2">CMC57</strain>
    </source>
</reference>
<proteinExistence type="predicted"/>
<sequence length="46" mass="5087">MKRLVGTLLSGLRSVVRLFRKPPQGPFSPEADNYRQSGGGGWPFII</sequence>
<feature type="region of interest" description="Disordered" evidence="1">
    <location>
        <begin position="23"/>
        <end position="46"/>
    </location>
</feature>
<protein>
    <submittedName>
        <fullName evidence="2">Uncharacterized protein</fullName>
    </submittedName>
</protein>